<keyword evidence="5" id="KW-0677">Repeat</keyword>
<evidence type="ECO:0000256" key="8">
    <source>
        <dbReference type="PROSITE-ProRule" id="PRU00023"/>
    </source>
</evidence>
<keyword evidence="9" id="KW-0521">NADP</keyword>
<dbReference type="Gene3D" id="3.90.176.10">
    <property type="entry name" value="Toxin ADP-ribosyltransferase, Chain A, domain 1"/>
    <property type="match status" value="1"/>
</dbReference>
<dbReference type="AlphaFoldDB" id="A0A814YX75"/>
<comment type="similarity">
    <text evidence="1 9">Belongs to the Arg-specific ADP-ribosyltransferase family.</text>
</comment>
<evidence type="ECO:0000256" key="2">
    <source>
        <dbReference type="ARBA" id="ARBA00022676"/>
    </source>
</evidence>
<organism evidence="11 12">
    <name type="scientific">Adineta ricciae</name>
    <name type="common">Rotifer</name>
    <dbReference type="NCBI Taxonomy" id="249248"/>
    <lineage>
        <taxon>Eukaryota</taxon>
        <taxon>Metazoa</taxon>
        <taxon>Spiralia</taxon>
        <taxon>Gnathifera</taxon>
        <taxon>Rotifera</taxon>
        <taxon>Eurotatoria</taxon>
        <taxon>Bdelloidea</taxon>
        <taxon>Adinetida</taxon>
        <taxon>Adinetidae</taxon>
        <taxon>Adineta</taxon>
    </lineage>
</organism>
<dbReference type="GO" id="GO:0085020">
    <property type="term" value="P:protein K6-linked ubiquitination"/>
    <property type="evidence" value="ECO:0007669"/>
    <property type="project" value="TreeGrafter"/>
</dbReference>
<keyword evidence="6 8" id="KW-0040">ANK repeat</keyword>
<keyword evidence="3 9" id="KW-0808">Transferase</keyword>
<name>A0A814YX75_ADIRI</name>
<dbReference type="EC" id="2.4.2.31" evidence="9"/>
<dbReference type="SUPFAM" id="SSF56399">
    <property type="entry name" value="ADP-ribosylation"/>
    <property type="match status" value="1"/>
</dbReference>
<accession>A0A814YX75</accession>
<proteinExistence type="inferred from homology"/>
<protein>
    <recommendedName>
        <fullName evidence="9">NAD(P)(+)--arginine ADP-ribosyltransferase</fullName>
        <ecNumber evidence="9">2.4.2.31</ecNumber>
    </recommendedName>
    <alternativeName>
        <fullName evidence="9">Mono(ADP-ribosyl)transferase</fullName>
    </alternativeName>
</protein>
<dbReference type="InterPro" id="IPR000768">
    <property type="entry name" value="ART"/>
</dbReference>
<dbReference type="GO" id="GO:0106274">
    <property type="term" value="F:NAD+-protein-arginine ADP-ribosyltransferase activity"/>
    <property type="evidence" value="ECO:0007669"/>
    <property type="project" value="UniProtKB-EC"/>
</dbReference>
<evidence type="ECO:0000256" key="4">
    <source>
        <dbReference type="ARBA" id="ARBA00022695"/>
    </source>
</evidence>
<dbReference type="OrthoDB" id="416222at2759"/>
<dbReference type="Pfam" id="PF12796">
    <property type="entry name" value="Ank_2"/>
    <property type="match status" value="1"/>
</dbReference>
<evidence type="ECO:0000313" key="11">
    <source>
        <dbReference type="EMBL" id="CAF1235196.1"/>
    </source>
</evidence>
<keyword evidence="12" id="KW-1185">Reference proteome</keyword>
<reference evidence="11" key="1">
    <citation type="submission" date="2021-02" db="EMBL/GenBank/DDBJ databases">
        <authorList>
            <person name="Nowell W R."/>
        </authorList>
    </citation>
    <scope>NUCLEOTIDE SEQUENCE</scope>
</reference>
<evidence type="ECO:0000256" key="6">
    <source>
        <dbReference type="ARBA" id="ARBA00023043"/>
    </source>
</evidence>
<gene>
    <name evidence="10" type="ORF">EDS130_LOCUS15120</name>
    <name evidence="11" type="ORF">XAT740_LOCUS25438</name>
</gene>
<sequence>MAALTVSELYLACRNGDKATVERLLSRTPLRTLNCLEPNGSTCLHAASYHGHKEIVEILLRHGASRRMINRYGCTPLDEAKTEEIARLFPRSTEAAKQRFCNNPAQQLEWQFENDSAESYSRATHWDCVKDRGIKKTIKKLRKAQAIFDDGSGSSALVADFFQAALDTNDPIYLLRAYTAESPFYIELNREMARGNQKEVFRKLCKKWTGFYTGLIVKNPAFEPYRFSGETYRGMQITPVDLQQYKIGIALANKSFQSTSKSWKVAKGFACPSQPKPGTIPVILFFTIKDRRSALNIDQISEYQGEEEVLIIPGTLFIISDIDKESRPYEIHLEQLQWADEF</sequence>
<dbReference type="EMBL" id="CAJNOJ010000063">
    <property type="protein sequence ID" value="CAF1005758.1"/>
    <property type="molecule type" value="Genomic_DNA"/>
</dbReference>
<dbReference type="PANTHER" id="PTHR24171:SF8">
    <property type="entry name" value="BRCA1-ASSOCIATED RING DOMAIN PROTEIN 1"/>
    <property type="match status" value="1"/>
</dbReference>
<dbReference type="Pfam" id="PF01129">
    <property type="entry name" value="ART"/>
    <property type="match status" value="1"/>
</dbReference>
<dbReference type="GO" id="GO:0031436">
    <property type="term" value="C:BRCA1-BARD1 complex"/>
    <property type="evidence" value="ECO:0007669"/>
    <property type="project" value="TreeGrafter"/>
</dbReference>
<dbReference type="Proteomes" id="UP000663828">
    <property type="component" value="Unassembled WGS sequence"/>
</dbReference>
<keyword evidence="9" id="KW-0520">NAD</keyword>
<dbReference type="InterPro" id="IPR002110">
    <property type="entry name" value="Ankyrin_rpt"/>
</dbReference>
<dbReference type="PANTHER" id="PTHR24171">
    <property type="entry name" value="ANKYRIN REPEAT DOMAIN-CONTAINING PROTEIN 39-RELATED"/>
    <property type="match status" value="1"/>
</dbReference>
<dbReference type="SUPFAM" id="SSF48403">
    <property type="entry name" value="Ankyrin repeat"/>
    <property type="match status" value="1"/>
</dbReference>
<dbReference type="GO" id="GO:0070531">
    <property type="term" value="C:BRCA1-A complex"/>
    <property type="evidence" value="ECO:0007669"/>
    <property type="project" value="TreeGrafter"/>
</dbReference>
<evidence type="ECO:0000313" key="10">
    <source>
        <dbReference type="EMBL" id="CAF1005758.1"/>
    </source>
</evidence>
<dbReference type="EMBL" id="CAJNOR010002017">
    <property type="protein sequence ID" value="CAF1235196.1"/>
    <property type="molecule type" value="Genomic_DNA"/>
</dbReference>
<evidence type="ECO:0000256" key="3">
    <source>
        <dbReference type="ARBA" id="ARBA00022679"/>
    </source>
</evidence>
<dbReference type="GO" id="GO:0016779">
    <property type="term" value="F:nucleotidyltransferase activity"/>
    <property type="evidence" value="ECO:0007669"/>
    <property type="project" value="UniProtKB-KW"/>
</dbReference>
<feature type="repeat" description="ANK" evidence="8">
    <location>
        <begin position="39"/>
        <end position="71"/>
    </location>
</feature>
<dbReference type="Proteomes" id="UP000663852">
    <property type="component" value="Unassembled WGS sequence"/>
</dbReference>
<dbReference type="SMART" id="SM00248">
    <property type="entry name" value="ANK"/>
    <property type="match status" value="2"/>
</dbReference>
<comment type="catalytic activity">
    <reaction evidence="7 9">
        <text>L-arginyl-[protein] + NAD(+) = N(omega)-(ADP-D-ribosyl)-L-arginyl-[protein] + nicotinamide + H(+)</text>
        <dbReference type="Rhea" id="RHEA:19149"/>
        <dbReference type="Rhea" id="RHEA-COMP:10532"/>
        <dbReference type="Rhea" id="RHEA-COMP:15087"/>
        <dbReference type="ChEBI" id="CHEBI:15378"/>
        <dbReference type="ChEBI" id="CHEBI:17154"/>
        <dbReference type="ChEBI" id="CHEBI:29965"/>
        <dbReference type="ChEBI" id="CHEBI:57540"/>
        <dbReference type="ChEBI" id="CHEBI:142554"/>
        <dbReference type="EC" id="2.4.2.31"/>
    </reaction>
</comment>
<dbReference type="GO" id="GO:0004842">
    <property type="term" value="F:ubiquitin-protein transferase activity"/>
    <property type="evidence" value="ECO:0007669"/>
    <property type="project" value="TreeGrafter"/>
</dbReference>
<dbReference type="Gene3D" id="1.25.40.20">
    <property type="entry name" value="Ankyrin repeat-containing domain"/>
    <property type="match status" value="1"/>
</dbReference>
<evidence type="ECO:0000256" key="9">
    <source>
        <dbReference type="RuleBase" id="RU361228"/>
    </source>
</evidence>
<dbReference type="PROSITE" id="PS50297">
    <property type="entry name" value="ANK_REP_REGION"/>
    <property type="match status" value="1"/>
</dbReference>
<dbReference type="InterPro" id="IPR036770">
    <property type="entry name" value="Ankyrin_rpt-contain_sf"/>
</dbReference>
<keyword evidence="4" id="KW-0548">Nucleotidyltransferase</keyword>
<keyword evidence="2 9" id="KW-0328">Glycosyltransferase</keyword>
<evidence type="ECO:0000256" key="5">
    <source>
        <dbReference type="ARBA" id="ARBA00022737"/>
    </source>
</evidence>
<evidence type="ECO:0000256" key="1">
    <source>
        <dbReference type="ARBA" id="ARBA00009558"/>
    </source>
</evidence>
<dbReference type="PROSITE" id="PS51996">
    <property type="entry name" value="TR_MART"/>
    <property type="match status" value="1"/>
</dbReference>
<evidence type="ECO:0000256" key="7">
    <source>
        <dbReference type="ARBA" id="ARBA00047597"/>
    </source>
</evidence>
<comment type="caution">
    <text evidence="11">The sequence shown here is derived from an EMBL/GenBank/DDBJ whole genome shotgun (WGS) entry which is preliminary data.</text>
</comment>
<dbReference type="PROSITE" id="PS50088">
    <property type="entry name" value="ANK_REPEAT"/>
    <property type="match status" value="1"/>
</dbReference>
<evidence type="ECO:0000313" key="12">
    <source>
        <dbReference type="Proteomes" id="UP000663828"/>
    </source>
</evidence>